<comment type="subcellular location">
    <subcellularLocation>
        <location evidence="1">Nucleus</location>
    </subcellularLocation>
</comment>
<evidence type="ECO:0000256" key="5">
    <source>
        <dbReference type="ARBA" id="ARBA00023242"/>
    </source>
</evidence>
<proteinExistence type="predicted"/>
<comment type="caution">
    <text evidence="7">The sequence shown here is derived from an EMBL/GenBank/DDBJ whole genome shotgun (WGS) entry which is preliminary data.</text>
</comment>
<dbReference type="GO" id="GO:0005634">
    <property type="term" value="C:nucleus"/>
    <property type="evidence" value="ECO:0007669"/>
    <property type="project" value="UniProtKB-SubCell"/>
</dbReference>
<feature type="domain" description="TF-B3" evidence="6">
    <location>
        <begin position="49"/>
        <end position="115"/>
    </location>
</feature>
<keyword evidence="3" id="KW-0238">DNA-binding</keyword>
<dbReference type="GO" id="GO:0003677">
    <property type="term" value="F:DNA binding"/>
    <property type="evidence" value="ECO:0007669"/>
    <property type="project" value="UniProtKB-KW"/>
</dbReference>
<dbReference type="SUPFAM" id="SSF101936">
    <property type="entry name" value="DNA-binding pseudobarrel domain"/>
    <property type="match status" value="1"/>
</dbReference>
<dbReference type="CDD" id="cd10017">
    <property type="entry name" value="B3_DNA"/>
    <property type="match status" value="1"/>
</dbReference>
<evidence type="ECO:0000256" key="4">
    <source>
        <dbReference type="ARBA" id="ARBA00023163"/>
    </source>
</evidence>
<dbReference type="AlphaFoldDB" id="A0AAP0QMS5"/>
<dbReference type="PANTHER" id="PTHR31384:SF5">
    <property type="entry name" value="AUXIN RESPONSE FACTOR 3"/>
    <property type="match status" value="1"/>
</dbReference>
<keyword evidence="2" id="KW-0805">Transcription regulation</keyword>
<dbReference type="PROSITE" id="PS50863">
    <property type="entry name" value="B3"/>
    <property type="match status" value="1"/>
</dbReference>
<sequence length="140" mass="15858">MGKTNEKCLFSKTLTKTDINNKFSVKSKSLASFPPFGAQTYAQDFNAEDEGGKKWLFRLIIRKGKHKKPVISAGWRSFVRQKKLKIDDKVLFFKEQNEAEIATGGKYKIKVQKAVKVFKAIMGYVPCMGVYKGMFGTFGL</sequence>
<dbReference type="SMART" id="SM01019">
    <property type="entry name" value="B3"/>
    <property type="match status" value="1"/>
</dbReference>
<keyword evidence="8" id="KW-1185">Reference proteome</keyword>
<dbReference type="InterPro" id="IPR044835">
    <property type="entry name" value="ARF_plant"/>
</dbReference>
<evidence type="ECO:0000313" key="7">
    <source>
        <dbReference type="EMBL" id="KAK9201231.1"/>
    </source>
</evidence>
<dbReference type="GO" id="GO:0006355">
    <property type="term" value="P:regulation of DNA-templated transcription"/>
    <property type="evidence" value="ECO:0007669"/>
    <property type="project" value="InterPro"/>
</dbReference>
<dbReference type="PANTHER" id="PTHR31384">
    <property type="entry name" value="AUXIN RESPONSE FACTOR 4-RELATED"/>
    <property type="match status" value="1"/>
</dbReference>
<accession>A0AAP0QMS5</accession>
<keyword evidence="5" id="KW-0539">Nucleus</keyword>
<dbReference type="InterPro" id="IPR015300">
    <property type="entry name" value="DNA-bd_pseudobarrel_sf"/>
</dbReference>
<protein>
    <recommendedName>
        <fullName evidence="6">TF-B3 domain-containing protein</fullName>
    </recommendedName>
</protein>
<gene>
    <name evidence="7" type="ORF">WN944_016432</name>
</gene>
<evidence type="ECO:0000313" key="8">
    <source>
        <dbReference type="Proteomes" id="UP001428341"/>
    </source>
</evidence>
<dbReference type="GO" id="GO:0009725">
    <property type="term" value="P:response to hormone"/>
    <property type="evidence" value="ECO:0007669"/>
    <property type="project" value="InterPro"/>
</dbReference>
<name>A0AAP0QMS5_9ROSI</name>
<organism evidence="7 8">
    <name type="scientific">Citrus x changshan-huyou</name>
    <dbReference type="NCBI Taxonomy" id="2935761"/>
    <lineage>
        <taxon>Eukaryota</taxon>
        <taxon>Viridiplantae</taxon>
        <taxon>Streptophyta</taxon>
        <taxon>Embryophyta</taxon>
        <taxon>Tracheophyta</taxon>
        <taxon>Spermatophyta</taxon>
        <taxon>Magnoliopsida</taxon>
        <taxon>eudicotyledons</taxon>
        <taxon>Gunneridae</taxon>
        <taxon>Pentapetalae</taxon>
        <taxon>rosids</taxon>
        <taxon>malvids</taxon>
        <taxon>Sapindales</taxon>
        <taxon>Rutaceae</taxon>
        <taxon>Aurantioideae</taxon>
        <taxon>Citrus</taxon>
    </lineage>
</organism>
<dbReference type="InterPro" id="IPR003340">
    <property type="entry name" value="B3_DNA-bd"/>
</dbReference>
<evidence type="ECO:0000259" key="6">
    <source>
        <dbReference type="PROSITE" id="PS50863"/>
    </source>
</evidence>
<evidence type="ECO:0000256" key="1">
    <source>
        <dbReference type="ARBA" id="ARBA00004123"/>
    </source>
</evidence>
<dbReference type="Proteomes" id="UP001428341">
    <property type="component" value="Unassembled WGS sequence"/>
</dbReference>
<evidence type="ECO:0000256" key="2">
    <source>
        <dbReference type="ARBA" id="ARBA00023015"/>
    </source>
</evidence>
<dbReference type="Pfam" id="PF02362">
    <property type="entry name" value="B3"/>
    <property type="match status" value="1"/>
</dbReference>
<reference evidence="7 8" key="1">
    <citation type="submission" date="2024-05" db="EMBL/GenBank/DDBJ databases">
        <title>Haplotype-resolved chromosome-level genome assembly of Huyou (Citrus changshanensis).</title>
        <authorList>
            <person name="Miao C."/>
            <person name="Chen W."/>
            <person name="Wu Y."/>
            <person name="Wang L."/>
            <person name="Zhao S."/>
            <person name="Grierson D."/>
            <person name="Xu C."/>
            <person name="Chen K."/>
        </authorList>
    </citation>
    <scope>NUCLEOTIDE SEQUENCE [LARGE SCALE GENOMIC DNA]</scope>
    <source>
        <strain evidence="7">01-14</strain>
        <tissue evidence="7">Leaf</tissue>
    </source>
</reference>
<evidence type="ECO:0000256" key="3">
    <source>
        <dbReference type="ARBA" id="ARBA00023125"/>
    </source>
</evidence>
<dbReference type="EMBL" id="JBCGBO010000005">
    <property type="protein sequence ID" value="KAK9201231.1"/>
    <property type="molecule type" value="Genomic_DNA"/>
</dbReference>
<dbReference type="Gene3D" id="2.40.330.10">
    <property type="entry name" value="DNA-binding pseudobarrel domain"/>
    <property type="match status" value="1"/>
</dbReference>
<keyword evidence="4" id="KW-0804">Transcription</keyword>